<reference evidence="2" key="1">
    <citation type="submission" date="2016-10" db="EMBL/GenBank/DDBJ databases">
        <authorList>
            <person name="Varghese N."/>
        </authorList>
    </citation>
    <scope>NUCLEOTIDE SEQUENCE [LARGE SCALE GENOMIC DNA]</scope>
    <source>
        <strain evidence="2">GAS106B</strain>
    </source>
</reference>
<dbReference type="EMBL" id="FNKP01000004">
    <property type="protein sequence ID" value="SDR54104.1"/>
    <property type="molecule type" value="Genomic_DNA"/>
</dbReference>
<proteinExistence type="predicted"/>
<dbReference type="OrthoDB" id="9131809at2"/>
<dbReference type="AlphaFoldDB" id="A0A1H1JVV4"/>
<dbReference type="Pfam" id="PF20484">
    <property type="entry name" value="DUF6723"/>
    <property type="match status" value="1"/>
</dbReference>
<organism evidence="1 2">
    <name type="scientific">Paraburkholderia fungorum</name>
    <dbReference type="NCBI Taxonomy" id="134537"/>
    <lineage>
        <taxon>Bacteria</taxon>
        <taxon>Pseudomonadati</taxon>
        <taxon>Pseudomonadota</taxon>
        <taxon>Betaproteobacteria</taxon>
        <taxon>Burkholderiales</taxon>
        <taxon>Burkholderiaceae</taxon>
        <taxon>Paraburkholderia</taxon>
    </lineage>
</organism>
<dbReference type="InterPro" id="IPR046569">
    <property type="entry name" value="DUF6723"/>
</dbReference>
<dbReference type="RefSeq" id="WP_074773884.1">
    <property type="nucleotide sequence ID" value="NZ_FNKP01000004.1"/>
</dbReference>
<sequence length="93" mass="10338">MSRPKLLFAKAAIRRCKSVPATRSDYRMYVSYRANRSGSFLGELKVVRMTDDRLLFPFDGAPSIGPFATPAEAREAAVSKGEEIISLDLENPE</sequence>
<dbReference type="Proteomes" id="UP000183487">
    <property type="component" value="Unassembled WGS sequence"/>
</dbReference>
<evidence type="ECO:0000313" key="1">
    <source>
        <dbReference type="EMBL" id="SDR54104.1"/>
    </source>
</evidence>
<keyword evidence="2" id="KW-1185">Reference proteome</keyword>
<name>A0A1H1JVV4_9BURK</name>
<accession>A0A1H1JVV4</accession>
<gene>
    <name evidence="1" type="ORF">SAMN05443245_7352</name>
</gene>
<protein>
    <submittedName>
        <fullName evidence="1">Uncharacterized protein</fullName>
    </submittedName>
</protein>
<evidence type="ECO:0000313" key="2">
    <source>
        <dbReference type="Proteomes" id="UP000183487"/>
    </source>
</evidence>